<dbReference type="Gene3D" id="3.60.15.10">
    <property type="entry name" value="Ribonuclease Z/Hydroxyacylglutathione hydrolase-like"/>
    <property type="match status" value="1"/>
</dbReference>
<protein>
    <submittedName>
        <fullName evidence="2">L-ascorbate 6-phosphate lactonase</fullName>
    </submittedName>
</protein>
<dbReference type="PANTHER" id="PTHR43546:SF9">
    <property type="entry name" value="L-ASCORBATE-6-PHOSPHATE LACTONASE ULAG-RELATED"/>
    <property type="match status" value="1"/>
</dbReference>
<dbReference type="InterPro" id="IPR050114">
    <property type="entry name" value="UPF0173_UPF0282_UlaG_hydrolase"/>
</dbReference>
<sequence>MAQYNIQELDRNAWLQNTFPEWGTWLNEEIDAEVVADGKLVMWWLGCTGIWFKTPGGANFTVDFWEGRGRSTKKQPPYEEIKNFQIIRLTGARTLPPFLRMSPIVIDPFAMTKMDVLFASHIHDDHIDPYVAAAAVKLTDAVFVGPKLCVDKWLDWGVPKERTHVLHLGDVYKFKDVEVTAVEAFDRTALITMPPDGDLRGKMPPDMNERALNYVIKTPGGTVYHSGDSHFSDRYFKHGKEHDIDVCFTAYGENGPGATDKITSSDCLRVAENLRSNVLIPYHYDMWANQHIDPNELELLYNFNKYRLKFELFIWQVGGKFTYPDDRSNKRYKYPKGGEDSFTDDNNLPFPAFL</sequence>
<dbReference type="Pfam" id="PF13483">
    <property type="entry name" value="Lactamase_B_3"/>
    <property type="match status" value="1"/>
</dbReference>
<dbReference type="EMBL" id="PDPS01000024">
    <property type="protein sequence ID" value="PID58085.1"/>
    <property type="molecule type" value="Genomic_DNA"/>
</dbReference>
<accession>A0A2G6E7P0</accession>
<dbReference type="Proteomes" id="UP000229740">
    <property type="component" value="Unassembled WGS sequence"/>
</dbReference>
<proteinExistence type="predicted"/>
<name>A0A2G6E7P0_9BACT</name>
<organism evidence="2 3">
    <name type="scientific">candidate division KSB3 bacterium</name>
    <dbReference type="NCBI Taxonomy" id="2044937"/>
    <lineage>
        <taxon>Bacteria</taxon>
        <taxon>candidate division KSB3</taxon>
    </lineage>
</organism>
<evidence type="ECO:0000313" key="2">
    <source>
        <dbReference type="EMBL" id="PID58085.1"/>
    </source>
</evidence>
<gene>
    <name evidence="2" type="ORF">CSB45_05180</name>
</gene>
<evidence type="ECO:0000256" key="1">
    <source>
        <dbReference type="ARBA" id="ARBA00022801"/>
    </source>
</evidence>
<keyword evidence="1" id="KW-0378">Hydrolase</keyword>
<dbReference type="SUPFAM" id="SSF56281">
    <property type="entry name" value="Metallo-hydrolase/oxidoreductase"/>
    <property type="match status" value="1"/>
</dbReference>
<dbReference type="GO" id="GO:0016787">
    <property type="term" value="F:hydrolase activity"/>
    <property type="evidence" value="ECO:0007669"/>
    <property type="project" value="UniProtKB-KW"/>
</dbReference>
<dbReference type="PANTHER" id="PTHR43546">
    <property type="entry name" value="UPF0173 METAL-DEPENDENT HYDROLASE MJ1163-RELATED"/>
    <property type="match status" value="1"/>
</dbReference>
<reference evidence="2 3" key="1">
    <citation type="submission" date="2017-10" db="EMBL/GenBank/DDBJ databases">
        <title>Novel microbial diversity and functional potential in the marine mammal oral microbiome.</title>
        <authorList>
            <person name="Dudek N.K."/>
            <person name="Sun C.L."/>
            <person name="Burstein D."/>
            <person name="Kantor R.S."/>
            <person name="Aliaga Goltsman D.S."/>
            <person name="Bik E.M."/>
            <person name="Thomas B.C."/>
            <person name="Banfield J.F."/>
            <person name="Relman D.A."/>
        </authorList>
    </citation>
    <scope>NUCLEOTIDE SEQUENCE [LARGE SCALE GENOMIC DNA]</scope>
    <source>
        <strain evidence="2">DOLZORAL124_49_17</strain>
    </source>
</reference>
<comment type="caution">
    <text evidence="2">The sequence shown here is derived from an EMBL/GenBank/DDBJ whole genome shotgun (WGS) entry which is preliminary data.</text>
</comment>
<dbReference type="AlphaFoldDB" id="A0A2G6E7P0"/>
<dbReference type="NCBIfam" id="NF008688">
    <property type="entry name" value="PRK11709.1"/>
    <property type="match status" value="1"/>
</dbReference>
<dbReference type="InterPro" id="IPR036866">
    <property type="entry name" value="RibonucZ/Hydroxyglut_hydro"/>
</dbReference>
<evidence type="ECO:0000313" key="3">
    <source>
        <dbReference type="Proteomes" id="UP000229740"/>
    </source>
</evidence>